<dbReference type="InterPro" id="IPR000835">
    <property type="entry name" value="HTH_MarR-typ"/>
</dbReference>
<dbReference type="SMART" id="SM00347">
    <property type="entry name" value="HTH_MARR"/>
    <property type="match status" value="1"/>
</dbReference>
<dbReference type="PANTHER" id="PTHR33164">
    <property type="entry name" value="TRANSCRIPTIONAL REGULATOR, MARR FAMILY"/>
    <property type="match status" value="1"/>
</dbReference>
<feature type="domain" description="HTH marR-type" evidence="1">
    <location>
        <begin position="26"/>
        <end position="160"/>
    </location>
</feature>
<evidence type="ECO:0000259" key="1">
    <source>
        <dbReference type="PROSITE" id="PS50995"/>
    </source>
</evidence>
<dbReference type="InterPro" id="IPR036388">
    <property type="entry name" value="WH-like_DNA-bd_sf"/>
</dbReference>
<dbReference type="InterPro" id="IPR036390">
    <property type="entry name" value="WH_DNA-bd_sf"/>
</dbReference>
<evidence type="ECO:0000313" key="2">
    <source>
        <dbReference type="EMBL" id="GAA1768429.1"/>
    </source>
</evidence>
<sequence>MSSASAREEYQAAVAAYVAAGGEESVQRVITAIFGVTKRLDQWYDRQLADLAISHGDWAVLAHLAQRDGGPETPSRLADAAQVAPSSMTARLDRMCGRGLLERRPDQANRTRVLVTMTDAGWELFASAIRESDVVESDALGSLSRDQRTQLADLLEIVISGLDAL</sequence>
<dbReference type="PANTHER" id="PTHR33164:SF104">
    <property type="entry name" value="TRANSCRIPTIONAL REGULATORY PROTEIN"/>
    <property type="match status" value="1"/>
</dbReference>
<dbReference type="EMBL" id="BAAAPN010000058">
    <property type="protein sequence ID" value="GAA1768429.1"/>
    <property type="molecule type" value="Genomic_DNA"/>
</dbReference>
<proteinExistence type="predicted"/>
<organism evidence="2 3">
    <name type="scientific">Nostocoides vanveenii</name>
    <dbReference type="NCBI Taxonomy" id="330835"/>
    <lineage>
        <taxon>Bacteria</taxon>
        <taxon>Bacillati</taxon>
        <taxon>Actinomycetota</taxon>
        <taxon>Actinomycetes</taxon>
        <taxon>Micrococcales</taxon>
        <taxon>Intrasporangiaceae</taxon>
        <taxon>Nostocoides</taxon>
    </lineage>
</organism>
<evidence type="ECO:0000313" key="3">
    <source>
        <dbReference type="Proteomes" id="UP001501475"/>
    </source>
</evidence>
<dbReference type="Gene3D" id="1.10.10.10">
    <property type="entry name" value="Winged helix-like DNA-binding domain superfamily/Winged helix DNA-binding domain"/>
    <property type="match status" value="1"/>
</dbReference>
<dbReference type="Proteomes" id="UP001501475">
    <property type="component" value="Unassembled WGS sequence"/>
</dbReference>
<dbReference type="PROSITE" id="PS50995">
    <property type="entry name" value="HTH_MARR_2"/>
    <property type="match status" value="1"/>
</dbReference>
<reference evidence="2 3" key="1">
    <citation type="journal article" date="2019" name="Int. J. Syst. Evol. Microbiol.">
        <title>The Global Catalogue of Microorganisms (GCM) 10K type strain sequencing project: providing services to taxonomists for standard genome sequencing and annotation.</title>
        <authorList>
            <consortium name="The Broad Institute Genomics Platform"/>
            <consortium name="The Broad Institute Genome Sequencing Center for Infectious Disease"/>
            <person name="Wu L."/>
            <person name="Ma J."/>
        </authorList>
    </citation>
    <scope>NUCLEOTIDE SEQUENCE [LARGE SCALE GENOMIC DNA]</scope>
    <source>
        <strain evidence="2 3">JCM 15591</strain>
    </source>
</reference>
<dbReference type="SUPFAM" id="SSF46785">
    <property type="entry name" value="Winged helix' DNA-binding domain"/>
    <property type="match status" value="1"/>
</dbReference>
<dbReference type="RefSeq" id="WP_324387509.1">
    <property type="nucleotide sequence ID" value="NZ_BAAAPN010000058.1"/>
</dbReference>
<accession>A0ABN2KWY5</accession>
<name>A0ABN2KWY5_9MICO</name>
<dbReference type="PRINTS" id="PR00598">
    <property type="entry name" value="HTHMARR"/>
</dbReference>
<dbReference type="Pfam" id="PF01047">
    <property type="entry name" value="MarR"/>
    <property type="match status" value="1"/>
</dbReference>
<comment type="caution">
    <text evidence="2">The sequence shown here is derived from an EMBL/GenBank/DDBJ whole genome shotgun (WGS) entry which is preliminary data.</text>
</comment>
<protein>
    <recommendedName>
        <fullName evidence="1">HTH marR-type domain-containing protein</fullName>
    </recommendedName>
</protein>
<gene>
    <name evidence="2" type="ORF">GCM10009810_28820</name>
</gene>
<keyword evidence="3" id="KW-1185">Reference proteome</keyword>
<dbReference type="InterPro" id="IPR039422">
    <property type="entry name" value="MarR/SlyA-like"/>
</dbReference>